<gene>
    <name evidence="1" type="ORF">K488DRAFT_42555</name>
</gene>
<feature type="non-terminal residue" evidence="1">
    <location>
        <position position="1"/>
    </location>
</feature>
<dbReference type="EMBL" id="MU273479">
    <property type="protein sequence ID" value="KAI0035806.1"/>
    <property type="molecule type" value="Genomic_DNA"/>
</dbReference>
<dbReference type="Proteomes" id="UP000814128">
    <property type="component" value="Unassembled WGS sequence"/>
</dbReference>
<sequence length="205" mass="24483">CSTPRLWGIPFLLAVLPFVVRLVQSIRRWFDSRLYTHLINGGKYGVGIVYYFFYYLWRHNGSARDGSFVLFCLFGAMYSSYACSWDLLMDWSVLQVHSRYPLLRPHVLYTSYIPMYYPAIIINMLLRFSWVVYVPKEGPANLLRTWIVAMLEVIRRWQWNFYRLENEHLGNMDQYRITHEIPMYYSRDVILEVDEEDDGDDAADT</sequence>
<proteinExistence type="predicted"/>
<protein>
    <submittedName>
        <fullName evidence="1">EXS family-domain-containing protein</fullName>
    </submittedName>
</protein>
<reference evidence="1" key="2">
    <citation type="journal article" date="2022" name="New Phytol.">
        <title>Evolutionary transition to the ectomycorrhizal habit in the genomes of a hyperdiverse lineage of mushroom-forming fungi.</title>
        <authorList>
            <person name="Looney B."/>
            <person name="Miyauchi S."/>
            <person name="Morin E."/>
            <person name="Drula E."/>
            <person name="Courty P.E."/>
            <person name="Kohler A."/>
            <person name="Kuo A."/>
            <person name="LaButti K."/>
            <person name="Pangilinan J."/>
            <person name="Lipzen A."/>
            <person name="Riley R."/>
            <person name="Andreopoulos W."/>
            <person name="He G."/>
            <person name="Johnson J."/>
            <person name="Nolan M."/>
            <person name="Tritt A."/>
            <person name="Barry K.W."/>
            <person name="Grigoriev I.V."/>
            <person name="Nagy L.G."/>
            <person name="Hibbett D."/>
            <person name="Henrissat B."/>
            <person name="Matheny P.B."/>
            <person name="Labbe J."/>
            <person name="Martin F.M."/>
        </authorList>
    </citation>
    <scope>NUCLEOTIDE SEQUENCE</scope>
    <source>
        <strain evidence="1">EC-137</strain>
    </source>
</reference>
<keyword evidence="2" id="KW-1185">Reference proteome</keyword>
<accession>A0ACB8QWH2</accession>
<comment type="caution">
    <text evidence="1">The sequence shown here is derived from an EMBL/GenBank/DDBJ whole genome shotgun (WGS) entry which is preliminary data.</text>
</comment>
<name>A0ACB8QWH2_9AGAM</name>
<reference evidence="1" key="1">
    <citation type="submission" date="2021-02" db="EMBL/GenBank/DDBJ databases">
        <authorList>
            <consortium name="DOE Joint Genome Institute"/>
            <person name="Ahrendt S."/>
            <person name="Looney B.P."/>
            <person name="Miyauchi S."/>
            <person name="Morin E."/>
            <person name="Drula E."/>
            <person name="Courty P.E."/>
            <person name="Chicoki N."/>
            <person name="Fauchery L."/>
            <person name="Kohler A."/>
            <person name="Kuo A."/>
            <person name="Labutti K."/>
            <person name="Pangilinan J."/>
            <person name="Lipzen A."/>
            <person name="Riley R."/>
            <person name="Andreopoulos W."/>
            <person name="He G."/>
            <person name="Johnson J."/>
            <person name="Barry K.W."/>
            <person name="Grigoriev I.V."/>
            <person name="Nagy L."/>
            <person name="Hibbett D."/>
            <person name="Henrissat B."/>
            <person name="Matheny P.B."/>
            <person name="Labbe J."/>
            <person name="Martin F."/>
        </authorList>
    </citation>
    <scope>NUCLEOTIDE SEQUENCE</scope>
    <source>
        <strain evidence="1">EC-137</strain>
    </source>
</reference>
<evidence type="ECO:0000313" key="2">
    <source>
        <dbReference type="Proteomes" id="UP000814128"/>
    </source>
</evidence>
<organism evidence="1 2">
    <name type="scientific">Vararia minispora EC-137</name>
    <dbReference type="NCBI Taxonomy" id="1314806"/>
    <lineage>
        <taxon>Eukaryota</taxon>
        <taxon>Fungi</taxon>
        <taxon>Dikarya</taxon>
        <taxon>Basidiomycota</taxon>
        <taxon>Agaricomycotina</taxon>
        <taxon>Agaricomycetes</taxon>
        <taxon>Russulales</taxon>
        <taxon>Lachnocladiaceae</taxon>
        <taxon>Vararia</taxon>
    </lineage>
</organism>
<evidence type="ECO:0000313" key="1">
    <source>
        <dbReference type="EMBL" id="KAI0035806.1"/>
    </source>
</evidence>